<organism evidence="9 10">
    <name type="scientific">Sipha flava</name>
    <name type="common">yellow sugarcane aphid</name>
    <dbReference type="NCBI Taxonomy" id="143950"/>
    <lineage>
        <taxon>Eukaryota</taxon>
        <taxon>Metazoa</taxon>
        <taxon>Ecdysozoa</taxon>
        <taxon>Arthropoda</taxon>
        <taxon>Hexapoda</taxon>
        <taxon>Insecta</taxon>
        <taxon>Pterygota</taxon>
        <taxon>Neoptera</taxon>
        <taxon>Paraneoptera</taxon>
        <taxon>Hemiptera</taxon>
        <taxon>Sternorrhyncha</taxon>
        <taxon>Aphidomorpha</taxon>
        <taxon>Aphidoidea</taxon>
        <taxon>Aphididae</taxon>
        <taxon>Sipha</taxon>
    </lineage>
</organism>
<accession>A0A8B8FDI9</accession>
<feature type="disulfide bond" evidence="5">
    <location>
        <begin position="264"/>
        <end position="273"/>
    </location>
</feature>
<name>A0A8B8FDI9_9HEMI</name>
<dbReference type="AlphaFoldDB" id="A0A8B8FDI9"/>
<dbReference type="PRINTS" id="PR00011">
    <property type="entry name" value="EGFLAMININ"/>
</dbReference>
<keyword evidence="9" id="KW-1185">Reference proteome</keyword>
<gene>
    <name evidence="10" type="primary">LOC112682323</name>
</gene>
<dbReference type="GO" id="GO:0005044">
    <property type="term" value="F:scavenger receptor activity"/>
    <property type="evidence" value="ECO:0007669"/>
    <property type="project" value="InterPro"/>
</dbReference>
<keyword evidence="6" id="KW-0472">Membrane</keyword>
<dbReference type="Proteomes" id="UP000694846">
    <property type="component" value="Unplaced"/>
</dbReference>
<dbReference type="PANTHER" id="PTHR24043:SF8">
    <property type="entry name" value="EGF-LIKE DOMAIN-CONTAINING PROTEIN"/>
    <property type="match status" value="1"/>
</dbReference>
<reference evidence="10" key="1">
    <citation type="submission" date="2025-08" db="UniProtKB">
        <authorList>
            <consortium name="RefSeq"/>
        </authorList>
    </citation>
    <scope>IDENTIFICATION</scope>
    <source>
        <tissue evidence="10">Whole body</tissue>
    </source>
</reference>
<proteinExistence type="predicted"/>
<keyword evidence="1 5" id="KW-0245">EGF-like domain</keyword>
<keyword evidence="6" id="KW-1133">Transmembrane helix</keyword>
<evidence type="ECO:0000256" key="4">
    <source>
        <dbReference type="ARBA" id="ARBA00023157"/>
    </source>
</evidence>
<dbReference type="FunFam" id="2.170.300.10:FF:000002">
    <property type="entry name" value="Multiple epidermal growth factor-like domains 10"/>
    <property type="match status" value="1"/>
</dbReference>
<dbReference type="Pfam" id="PF00053">
    <property type="entry name" value="EGF_laminin"/>
    <property type="match status" value="1"/>
</dbReference>
<keyword evidence="3" id="KW-0677">Repeat</keyword>
<dbReference type="InterPro" id="IPR042635">
    <property type="entry name" value="MEGF10/SREC1/2-like"/>
</dbReference>
<feature type="signal peptide" evidence="7">
    <location>
        <begin position="1"/>
        <end position="21"/>
    </location>
</feature>
<dbReference type="GO" id="GO:0048513">
    <property type="term" value="P:animal organ development"/>
    <property type="evidence" value="ECO:0007669"/>
    <property type="project" value="UniProtKB-ARBA"/>
</dbReference>
<dbReference type="GO" id="GO:0048731">
    <property type="term" value="P:system development"/>
    <property type="evidence" value="ECO:0007669"/>
    <property type="project" value="UniProtKB-ARBA"/>
</dbReference>
<dbReference type="RefSeq" id="XP_025408656.1">
    <property type="nucleotide sequence ID" value="XM_025552871.1"/>
</dbReference>
<evidence type="ECO:0000259" key="8">
    <source>
        <dbReference type="PROSITE" id="PS50026"/>
    </source>
</evidence>
<evidence type="ECO:0000256" key="3">
    <source>
        <dbReference type="ARBA" id="ARBA00022737"/>
    </source>
</evidence>
<dbReference type="GeneID" id="112682323"/>
<dbReference type="PANTHER" id="PTHR24043">
    <property type="entry name" value="SCAVENGER RECEPTOR CLASS F"/>
    <property type="match status" value="1"/>
</dbReference>
<dbReference type="SMART" id="SM00180">
    <property type="entry name" value="EGF_Lam"/>
    <property type="match status" value="5"/>
</dbReference>
<keyword evidence="4 5" id="KW-1015">Disulfide bond</keyword>
<evidence type="ECO:0000256" key="1">
    <source>
        <dbReference type="ARBA" id="ARBA00022536"/>
    </source>
</evidence>
<feature type="transmembrane region" description="Helical" evidence="6">
    <location>
        <begin position="516"/>
        <end position="541"/>
    </location>
</feature>
<evidence type="ECO:0000256" key="2">
    <source>
        <dbReference type="ARBA" id="ARBA00022729"/>
    </source>
</evidence>
<evidence type="ECO:0000256" key="7">
    <source>
        <dbReference type="SAM" id="SignalP"/>
    </source>
</evidence>
<evidence type="ECO:0000256" key="6">
    <source>
        <dbReference type="SAM" id="Phobius"/>
    </source>
</evidence>
<keyword evidence="6" id="KW-0812">Transmembrane</keyword>
<sequence length="688" mass="77365">MARRHLMVVLAIAATIVQLSGSSINGVELVGPHVCTTVQVLTEKTTVVEYEIDTKKTSYFCLRNWNFKCYYVSDRAIPVNKERLLEESQKLRKCCDGYEPTPDGKRCRAVCSFPCIWGECVSPEVCKCHSYYEGKYCNISKLKRKCPPGKYGIDCSENCHCQNGVCDPLEGNCFCAPGFIGRSCNILCPPDLYGQKCQNKCNCQNNEMCDPINGSCLVMTRNRFHEVRTVKPYCLAGFYGINCEKVCACENGGVCDPESGTCFCQPGFTGVNCELYCPTGYYGYKCQNTCKCQNNAACDPVNGMCFCQPGFFGQYCSYPCPTGFYGYHCFYKCNCKDGTVCNSVNGSCECPEGVDNVKNCTQNVVINNSTTYLENPAKNCNCNWYKAYSCDPSTGKCKCKHTIGDECYCKPGYTGYDCKTACPRNTYGINCKYTCRCRNGAYCRQSDGVCLCKRGFYGTLCMRACPHNYYGDMCLNKCNCNKTIEICDPIHGCIFNANITRITGLQLKTNNEQKIWIFKISFILDVLTLSIVIILLLFLGLPSYYFYLNRHSMQVLVEEPEDQAKKYGFYQSRDPIVLGAGRNADIAVISDQTSGVRPWDPKQPFAKDLIHAEYGHRERFDSYGTGGENLYLEIDESVVERAAEESYDHLDFLRPTGSWKPHYQCTLLQKNSTSSSCNNRSKNTEKNK</sequence>
<dbReference type="PROSITE" id="PS00022">
    <property type="entry name" value="EGF_1"/>
    <property type="match status" value="4"/>
</dbReference>
<keyword evidence="2 7" id="KW-0732">Signal</keyword>
<dbReference type="SMART" id="SM00181">
    <property type="entry name" value="EGF"/>
    <property type="match status" value="7"/>
</dbReference>
<evidence type="ECO:0000313" key="10">
    <source>
        <dbReference type="RefSeq" id="XP_025408656.1"/>
    </source>
</evidence>
<feature type="chain" id="PRO_5034176388" evidence="7">
    <location>
        <begin position="22"/>
        <end position="688"/>
    </location>
</feature>
<dbReference type="InterPro" id="IPR002049">
    <property type="entry name" value="LE_dom"/>
</dbReference>
<evidence type="ECO:0000256" key="5">
    <source>
        <dbReference type="PROSITE-ProRule" id="PRU00076"/>
    </source>
</evidence>
<dbReference type="CDD" id="cd00055">
    <property type="entry name" value="EGF_Lam"/>
    <property type="match status" value="1"/>
</dbReference>
<evidence type="ECO:0000313" key="9">
    <source>
        <dbReference type="Proteomes" id="UP000694846"/>
    </source>
</evidence>
<dbReference type="Gene3D" id="2.170.300.10">
    <property type="entry name" value="Tie2 ligand-binding domain superfamily"/>
    <property type="match status" value="3"/>
</dbReference>
<protein>
    <submittedName>
        <fullName evidence="10">Protein draper-like isoform X1</fullName>
    </submittedName>
</protein>
<comment type="caution">
    <text evidence="5">Lacks conserved residue(s) required for the propagation of feature annotation.</text>
</comment>
<dbReference type="InterPro" id="IPR000742">
    <property type="entry name" value="EGF"/>
</dbReference>
<dbReference type="OrthoDB" id="18487at2759"/>
<dbReference type="PROSITE" id="PS50026">
    <property type="entry name" value="EGF_3"/>
    <property type="match status" value="1"/>
</dbReference>
<feature type="domain" description="EGF-like" evidence="8">
    <location>
        <begin position="239"/>
        <end position="274"/>
    </location>
</feature>